<keyword evidence="3" id="KW-1185">Reference proteome</keyword>
<dbReference type="PANTHER" id="PTHR45763:SF46">
    <property type="entry name" value="AB HYDROLASE-1 DOMAIN-CONTAINING PROTEIN"/>
    <property type="match status" value="1"/>
</dbReference>
<dbReference type="InterPro" id="IPR000073">
    <property type="entry name" value="AB_hydrolase_1"/>
</dbReference>
<comment type="caution">
    <text evidence="2">The sequence shown here is derived from an EMBL/GenBank/DDBJ whole genome shotgun (WGS) entry which is preliminary data.</text>
</comment>
<dbReference type="InterPro" id="IPR029058">
    <property type="entry name" value="AB_hydrolase_fold"/>
</dbReference>
<dbReference type="Proteomes" id="UP001569414">
    <property type="component" value="Unassembled WGS sequence"/>
</dbReference>
<dbReference type="RefSeq" id="WP_371843928.1">
    <property type="nucleotide sequence ID" value="NZ_JBGMEL010000012.1"/>
</dbReference>
<dbReference type="SUPFAM" id="SSF53474">
    <property type="entry name" value="alpha/beta-Hydrolases"/>
    <property type="match status" value="1"/>
</dbReference>
<accession>A0ABV4NQ81</accession>
<proteinExistence type="predicted"/>
<reference evidence="2 3" key="1">
    <citation type="submission" date="2024-08" db="EMBL/GenBank/DDBJ databases">
        <authorList>
            <person name="Ishaq N."/>
        </authorList>
    </citation>
    <scope>NUCLEOTIDE SEQUENCE [LARGE SCALE GENOMIC DNA]</scope>
    <source>
        <strain evidence="2 3">JCM 30400</strain>
    </source>
</reference>
<dbReference type="PANTHER" id="PTHR45763">
    <property type="entry name" value="HYDROLASE, ALPHA/BETA FOLD FAMILY PROTEIN, EXPRESSED-RELATED"/>
    <property type="match status" value="1"/>
</dbReference>
<evidence type="ECO:0000313" key="2">
    <source>
        <dbReference type="EMBL" id="MFA0791465.1"/>
    </source>
</evidence>
<organism evidence="2 3">
    <name type="scientific">Microbulbifer echini</name>
    <dbReference type="NCBI Taxonomy" id="1529067"/>
    <lineage>
        <taxon>Bacteria</taxon>
        <taxon>Pseudomonadati</taxon>
        <taxon>Pseudomonadota</taxon>
        <taxon>Gammaproteobacteria</taxon>
        <taxon>Cellvibrionales</taxon>
        <taxon>Microbulbiferaceae</taxon>
        <taxon>Microbulbifer</taxon>
    </lineage>
</organism>
<dbReference type="GO" id="GO:0016787">
    <property type="term" value="F:hydrolase activity"/>
    <property type="evidence" value="ECO:0007669"/>
    <property type="project" value="UniProtKB-KW"/>
</dbReference>
<dbReference type="Gene3D" id="3.40.50.1820">
    <property type="entry name" value="alpha/beta hydrolase"/>
    <property type="match status" value="1"/>
</dbReference>
<keyword evidence="2" id="KW-0378">Hydrolase</keyword>
<gene>
    <name evidence="2" type="ORF">ACCI51_12980</name>
</gene>
<name>A0ABV4NQ81_9GAMM</name>
<dbReference type="PRINTS" id="PR00111">
    <property type="entry name" value="ABHYDROLASE"/>
</dbReference>
<feature type="domain" description="AB hydrolase-1" evidence="1">
    <location>
        <begin position="24"/>
        <end position="272"/>
    </location>
</feature>
<dbReference type="Pfam" id="PF00561">
    <property type="entry name" value="Abhydrolase_1"/>
    <property type="match status" value="1"/>
</dbReference>
<dbReference type="EMBL" id="JBGMEL010000012">
    <property type="protein sequence ID" value="MFA0791465.1"/>
    <property type="molecule type" value="Genomic_DNA"/>
</dbReference>
<evidence type="ECO:0000313" key="3">
    <source>
        <dbReference type="Proteomes" id="UP001569414"/>
    </source>
</evidence>
<sequence>MPTLTLKDGRHLRYDIYGDPTGFPVIFNHGFSDSRLIRNPDNTLTTALGVKMIAADQPGVGGSSPKRGRKMVDWGKDMEELANHLALDYFSLLGHSGGAPHALSVAYHLPDRVHKISLASPVAPLGKAGVAALLKNRDLKLIARLHRIPFLINWICKVASKSARNDINRFIQQTAREDPSDAATLLGDPSFTAMFKASFSTGMNQKGEGLYEMIMALWDWGFEPNAIQIPVEIFFGDADDILDYKMPLHLAKMLPLCTTHTWPKAGHYGFLNRDNWSELLSSVI</sequence>
<evidence type="ECO:0000259" key="1">
    <source>
        <dbReference type="Pfam" id="PF00561"/>
    </source>
</evidence>
<protein>
    <submittedName>
        <fullName evidence="2">Alpha/beta fold hydrolase</fullName>
    </submittedName>
</protein>